<protein>
    <submittedName>
        <fullName evidence="3">Glycosyl transferase family 2</fullName>
    </submittedName>
    <submittedName>
        <fullName evidence="4">SPBc2 prophage-derived glycosyltransferase SunS</fullName>
        <ecNumber evidence="4">2.4.1.-</ecNumber>
    </submittedName>
</protein>
<dbReference type="Proteomes" id="UP000215539">
    <property type="component" value="Chromosome 1"/>
</dbReference>
<dbReference type="EMBL" id="CP014227">
    <property type="protein sequence ID" value="AMD84559.1"/>
    <property type="molecule type" value="Genomic_DNA"/>
</dbReference>
<gene>
    <name evidence="4" type="primary">sunS</name>
    <name evidence="3" type="ORF">AXF12_02890</name>
    <name evidence="4" type="ORF">SAMEA44541418_01161</name>
</gene>
<dbReference type="PANTHER" id="PTHR43630">
    <property type="entry name" value="POLY-BETA-1,6-N-ACETYL-D-GLUCOSAMINE SYNTHASE"/>
    <property type="match status" value="1"/>
</dbReference>
<dbReference type="KEGG" id="chg:AXF12_02890"/>
<keyword evidence="5" id="KW-1185">Reference proteome</keyword>
<dbReference type="AlphaFoldDB" id="A0AAX2GZI8"/>
<dbReference type="InterPro" id="IPR029044">
    <property type="entry name" value="Nucleotide-diphossugar_trans"/>
</dbReference>
<dbReference type="Gene3D" id="3.90.550.10">
    <property type="entry name" value="Spore Coat Polysaccharide Biosynthesis Protein SpsA, Chain A"/>
    <property type="match status" value="1"/>
</dbReference>
<dbReference type="InterPro" id="IPR001173">
    <property type="entry name" value="Glyco_trans_2-like"/>
</dbReference>
<comment type="similarity">
    <text evidence="1">Belongs to the glycosyltransferase 2 family. WaaE/KdtX subfamily.</text>
</comment>
<reference evidence="3 5" key="1">
    <citation type="submission" date="2016-02" db="EMBL/GenBank/DDBJ databases">
        <authorList>
            <person name="Holder M.E."/>
            <person name="Ajami N.J."/>
            <person name="Petrosino J.F."/>
        </authorList>
    </citation>
    <scope>NUCLEOTIDE SEQUENCE [LARGE SCALE GENOMIC DNA]</scope>
    <source>
        <strain evidence="3 5">CCUG 32990</strain>
    </source>
</reference>
<evidence type="ECO:0000313" key="4">
    <source>
        <dbReference type="EMBL" id="SNV09324.1"/>
    </source>
</evidence>
<evidence type="ECO:0000313" key="6">
    <source>
        <dbReference type="Proteomes" id="UP000215539"/>
    </source>
</evidence>
<dbReference type="CDD" id="cd02511">
    <property type="entry name" value="Beta4Glucosyltransferase"/>
    <property type="match status" value="1"/>
</dbReference>
<dbReference type="Proteomes" id="UP000065822">
    <property type="component" value="Chromosome"/>
</dbReference>
<evidence type="ECO:0000313" key="3">
    <source>
        <dbReference type="EMBL" id="AMD84559.1"/>
    </source>
</evidence>
<feature type="domain" description="Glycosyltransferase 2-like" evidence="2">
    <location>
        <begin position="9"/>
        <end position="129"/>
    </location>
</feature>
<proteinExistence type="inferred from homology"/>
<sequence>MILLEPKISVVINTYNAEKHLQTVLETVKDFDEVVVCDMQSTDRTIAIAEQYGCKIVYHERLSYVEPARNYAIQSAANEWVLLIDADEMVPTTLKDELLRRLQTEEFDALAVPRKNYFMGRFMRSTFPDYNIRFFKKSKVNWLPAIHSTPTIDGKLLYLKKDKRFALEHLANDSFTDVLRKIQLYTDAELLRRKPKRVSLFKFVCAPMIAFCKTYFIKGGFLDGKEGYLYAKIDAYYKFFMLAKLNEAYHQAHQNV</sequence>
<dbReference type="EMBL" id="LT906449">
    <property type="protein sequence ID" value="SNV09324.1"/>
    <property type="molecule type" value="Genomic_DNA"/>
</dbReference>
<accession>A0AAX2GZI8</accession>
<dbReference type="Pfam" id="PF00535">
    <property type="entry name" value="Glycos_transf_2"/>
    <property type="match status" value="1"/>
</dbReference>
<evidence type="ECO:0000256" key="1">
    <source>
        <dbReference type="ARBA" id="ARBA00038494"/>
    </source>
</evidence>
<dbReference type="EC" id="2.4.1.-" evidence="4"/>
<name>A0AAX2GZI8_9FLAO</name>
<reference evidence="4 6" key="2">
    <citation type="submission" date="2017-06" db="EMBL/GenBank/DDBJ databases">
        <authorList>
            <consortium name="Pathogen Informatics"/>
        </authorList>
    </citation>
    <scope>NUCLEOTIDE SEQUENCE [LARGE SCALE GENOMIC DNA]</scope>
    <source>
        <strain evidence="4 6">NCTC12947</strain>
    </source>
</reference>
<organism evidence="4 6">
    <name type="scientific">Capnocytophaga haemolytica</name>
    <dbReference type="NCBI Taxonomy" id="45243"/>
    <lineage>
        <taxon>Bacteria</taxon>
        <taxon>Pseudomonadati</taxon>
        <taxon>Bacteroidota</taxon>
        <taxon>Flavobacteriia</taxon>
        <taxon>Flavobacteriales</taxon>
        <taxon>Flavobacteriaceae</taxon>
        <taxon>Capnocytophaga</taxon>
    </lineage>
</organism>
<dbReference type="SUPFAM" id="SSF53448">
    <property type="entry name" value="Nucleotide-diphospho-sugar transferases"/>
    <property type="match status" value="1"/>
</dbReference>
<dbReference type="PANTHER" id="PTHR43630:SF2">
    <property type="entry name" value="GLYCOSYLTRANSFERASE"/>
    <property type="match status" value="1"/>
</dbReference>
<keyword evidence="4" id="KW-0328">Glycosyltransferase</keyword>
<keyword evidence="4" id="KW-0808">Transferase</keyword>
<dbReference type="RefSeq" id="WP_066428157.1">
    <property type="nucleotide sequence ID" value="NZ_CP014227.1"/>
</dbReference>
<dbReference type="GO" id="GO:0016757">
    <property type="term" value="F:glycosyltransferase activity"/>
    <property type="evidence" value="ECO:0007669"/>
    <property type="project" value="UniProtKB-KW"/>
</dbReference>
<evidence type="ECO:0000313" key="5">
    <source>
        <dbReference type="Proteomes" id="UP000065822"/>
    </source>
</evidence>
<evidence type="ECO:0000259" key="2">
    <source>
        <dbReference type="Pfam" id="PF00535"/>
    </source>
</evidence>